<dbReference type="EMBL" id="CP165647">
    <property type="protein sequence ID" value="XDU61525.1"/>
    <property type="molecule type" value="Genomic_DNA"/>
</dbReference>
<dbReference type="KEGG" id="lala:AB8B28_07655"/>
<feature type="signal peptide" evidence="1">
    <location>
        <begin position="1"/>
        <end position="18"/>
    </location>
</feature>
<keyword evidence="1" id="KW-0732">Signal</keyword>
<feature type="chain" id="PRO_5044330178" description="Lipoprotein" evidence="1">
    <location>
        <begin position="19"/>
        <end position="66"/>
    </location>
</feature>
<dbReference type="RefSeq" id="WP_369715065.1">
    <property type="nucleotide sequence ID" value="NZ_CP165647.1"/>
</dbReference>
<accession>A0AB39V1Q4</accession>
<reference evidence="2" key="1">
    <citation type="submission" date="2024-07" db="EMBL/GenBank/DDBJ databases">
        <authorList>
            <person name="Li X.-J."/>
            <person name="Wang X."/>
        </authorList>
    </citation>
    <scope>NUCLEOTIDE SEQUENCE</scope>
    <source>
        <strain evidence="2">HSP-536</strain>
    </source>
</reference>
<dbReference type="AlphaFoldDB" id="A0AB39V1Q4"/>
<organism evidence="2">
    <name type="scientific">Leptotrichia alba</name>
    <dbReference type="NCBI Taxonomy" id="3239304"/>
    <lineage>
        <taxon>Bacteria</taxon>
        <taxon>Fusobacteriati</taxon>
        <taxon>Fusobacteriota</taxon>
        <taxon>Fusobacteriia</taxon>
        <taxon>Fusobacteriales</taxon>
        <taxon>Leptotrichiaceae</taxon>
        <taxon>Leptotrichia</taxon>
    </lineage>
</organism>
<evidence type="ECO:0008006" key="3">
    <source>
        <dbReference type="Google" id="ProtNLM"/>
    </source>
</evidence>
<evidence type="ECO:0000313" key="2">
    <source>
        <dbReference type="EMBL" id="XDU61525.1"/>
    </source>
</evidence>
<proteinExistence type="predicted"/>
<sequence>MKKILLLGIAVIILAACGNNTKIENEAGKTGQNREYMQYLDSLKADNNLKITMGKVPECVHCRQNS</sequence>
<evidence type="ECO:0000256" key="1">
    <source>
        <dbReference type="SAM" id="SignalP"/>
    </source>
</evidence>
<gene>
    <name evidence="2" type="ORF">AB8B28_07655</name>
</gene>
<protein>
    <recommendedName>
        <fullName evidence="3">Lipoprotein</fullName>
    </recommendedName>
</protein>
<dbReference type="PROSITE" id="PS51257">
    <property type="entry name" value="PROKAR_LIPOPROTEIN"/>
    <property type="match status" value="1"/>
</dbReference>
<name>A0AB39V1Q4_9FUSO</name>